<proteinExistence type="predicted"/>
<accession>A0A2P2JUL6</accession>
<dbReference type="EMBL" id="GGEC01016678">
    <property type="protein sequence ID" value="MBW97161.1"/>
    <property type="molecule type" value="Transcribed_RNA"/>
</dbReference>
<sequence>MGPENKLCERSRMSSLFN</sequence>
<evidence type="ECO:0000313" key="1">
    <source>
        <dbReference type="EMBL" id="MBW97161.1"/>
    </source>
</evidence>
<name>A0A2P2JUL6_RHIMU</name>
<reference evidence="1" key="1">
    <citation type="submission" date="2018-02" db="EMBL/GenBank/DDBJ databases">
        <title>Rhizophora mucronata_Transcriptome.</title>
        <authorList>
            <person name="Meera S.P."/>
            <person name="Sreeshan A."/>
            <person name="Augustine A."/>
        </authorList>
    </citation>
    <scope>NUCLEOTIDE SEQUENCE</scope>
    <source>
        <tissue evidence="1">Leaf</tissue>
    </source>
</reference>
<protein>
    <submittedName>
        <fullName evidence="1">Uncharacterized protein</fullName>
    </submittedName>
</protein>
<organism evidence="1">
    <name type="scientific">Rhizophora mucronata</name>
    <name type="common">Asiatic mangrove</name>
    <dbReference type="NCBI Taxonomy" id="61149"/>
    <lineage>
        <taxon>Eukaryota</taxon>
        <taxon>Viridiplantae</taxon>
        <taxon>Streptophyta</taxon>
        <taxon>Embryophyta</taxon>
        <taxon>Tracheophyta</taxon>
        <taxon>Spermatophyta</taxon>
        <taxon>Magnoliopsida</taxon>
        <taxon>eudicotyledons</taxon>
        <taxon>Gunneridae</taxon>
        <taxon>Pentapetalae</taxon>
        <taxon>rosids</taxon>
        <taxon>fabids</taxon>
        <taxon>Malpighiales</taxon>
        <taxon>Rhizophoraceae</taxon>
        <taxon>Rhizophora</taxon>
    </lineage>
</organism>
<dbReference type="AlphaFoldDB" id="A0A2P2JUL6"/>